<dbReference type="AlphaFoldDB" id="A0A5E4Q911"/>
<evidence type="ECO:0000313" key="3">
    <source>
        <dbReference type="Proteomes" id="UP000324832"/>
    </source>
</evidence>
<protein>
    <submittedName>
        <fullName evidence="2">Uncharacterized protein</fullName>
    </submittedName>
</protein>
<evidence type="ECO:0000313" key="2">
    <source>
        <dbReference type="EMBL" id="VVC94783.1"/>
    </source>
</evidence>
<organism evidence="2 3">
    <name type="scientific">Leptidea sinapis</name>
    <dbReference type="NCBI Taxonomy" id="189913"/>
    <lineage>
        <taxon>Eukaryota</taxon>
        <taxon>Metazoa</taxon>
        <taxon>Ecdysozoa</taxon>
        <taxon>Arthropoda</taxon>
        <taxon>Hexapoda</taxon>
        <taxon>Insecta</taxon>
        <taxon>Pterygota</taxon>
        <taxon>Neoptera</taxon>
        <taxon>Endopterygota</taxon>
        <taxon>Lepidoptera</taxon>
        <taxon>Glossata</taxon>
        <taxon>Ditrysia</taxon>
        <taxon>Papilionoidea</taxon>
        <taxon>Pieridae</taxon>
        <taxon>Dismorphiinae</taxon>
        <taxon>Leptidea</taxon>
    </lineage>
</organism>
<name>A0A5E4Q911_9NEOP</name>
<gene>
    <name evidence="2" type="ORF">LSINAPIS_LOCUS6661</name>
</gene>
<feature type="region of interest" description="Disordered" evidence="1">
    <location>
        <begin position="1"/>
        <end position="33"/>
    </location>
</feature>
<proteinExistence type="predicted"/>
<evidence type="ECO:0000256" key="1">
    <source>
        <dbReference type="SAM" id="MobiDB-lite"/>
    </source>
</evidence>
<dbReference type="EMBL" id="FZQP02002115">
    <property type="protein sequence ID" value="VVC94783.1"/>
    <property type="molecule type" value="Genomic_DNA"/>
</dbReference>
<dbReference type="Proteomes" id="UP000324832">
    <property type="component" value="Unassembled WGS sequence"/>
</dbReference>
<accession>A0A5E4Q911</accession>
<keyword evidence="3" id="KW-1185">Reference proteome</keyword>
<reference evidence="2 3" key="1">
    <citation type="submission" date="2017-07" db="EMBL/GenBank/DDBJ databases">
        <authorList>
            <person name="Talla V."/>
            <person name="Backstrom N."/>
        </authorList>
    </citation>
    <scope>NUCLEOTIDE SEQUENCE [LARGE SCALE GENOMIC DNA]</scope>
</reference>
<sequence>MDNEHLIREDKIKEEIEITEHDIPDREAETEGRTQEINEIEDNNCKINRKKVTDMTVTNCEEENDSEIIKLNFSSIKNQNGLQQKTGQSEQITVIKRGI</sequence>